<keyword evidence="1" id="KW-0732">Signal</keyword>
<evidence type="ECO:0000313" key="3">
    <source>
        <dbReference type="Proteomes" id="UP000254069"/>
    </source>
</evidence>
<feature type="chain" id="PRO_5016763205" evidence="1">
    <location>
        <begin position="22"/>
        <end position="179"/>
    </location>
</feature>
<dbReference type="Proteomes" id="UP000254069">
    <property type="component" value="Unassembled WGS sequence"/>
</dbReference>
<dbReference type="EMBL" id="UGYO01000001">
    <property type="protein sequence ID" value="SUI77022.1"/>
    <property type="molecule type" value="Genomic_DNA"/>
</dbReference>
<name>A0A380A9Y0_9GAMM</name>
<proteinExistence type="predicted"/>
<accession>A0A380A9Y0</accession>
<gene>
    <name evidence="2" type="ORF">NCTC10738_02506</name>
</gene>
<evidence type="ECO:0000256" key="1">
    <source>
        <dbReference type="SAM" id="SignalP"/>
    </source>
</evidence>
<evidence type="ECO:0000313" key="2">
    <source>
        <dbReference type="EMBL" id="SUI77022.1"/>
    </source>
</evidence>
<protein>
    <submittedName>
        <fullName evidence="2">Uncharacterized protein</fullName>
    </submittedName>
</protein>
<reference evidence="2 3" key="1">
    <citation type="submission" date="2018-06" db="EMBL/GenBank/DDBJ databases">
        <authorList>
            <consortium name="Pathogen Informatics"/>
            <person name="Doyle S."/>
        </authorList>
    </citation>
    <scope>NUCLEOTIDE SEQUENCE [LARGE SCALE GENOMIC DNA]</scope>
    <source>
        <strain evidence="2 3">NCTC10738</strain>
    </source>
</reference>
<keyword evidence="3" id="KW-1185">Reference proteome</keyword>
<feature type="signal peptide" evidence="1">
    <location>
        <begin position="1"/>
        <end position="21"/>
    </location>
</feature>
<dbReference type="RefSeq" id="WP_115389805.1">
    <property type="nucleotide sequence ID" value="NZ_JADZHC010000076.1"/>
</dbReference>
<sequence length="179" mass="19408">MKTSALILTLTLYSFAGVTHAALTKAQQMMLDDALSAAPPTIRASVTVVDWNKNVLQQGDGSYTCFPTPPQLKGTAPMCMDGPWMEWAHAWMEKKPFQAKAIGISYMLAGDGGASNIDPYAEMETADNQWIVEGPHLMILLPDPAMLNSLPTDPAQGGPYVMWKGTPYAHIMIPVGARK</sequence>
<organism evidence="2 3">
    <name type="scientific">Shewanella algae</name>
    <dbReference type="NCBI Taxonomy" id="38313"/>
    <lineage>
        <taxon>Bacteria</taxon>
        <taxon>Pseudomonadati</taxon>
        <taxon>Pseudomonadota</taxon>
        <taxon>Gammaproteobacteria</taxon>
        <taxon>Alteromonadales</taxon>
        <taxon>Shewanellaceae</taxon>
        <taxon>Shewanella</taxon>
    </lineage>
</organism>
<dbReference type="AlphaFoldDB" id="A0A380A9Y0"/>